<accession>A0ABU8B666</accession>
<protein>
    <submittedName>
        <fullName evidence="1">Uncharacterized protein</fullName>
    </submittedName>
</protein>
<reference evidence="1 2" key="1">
    <citation type="submission" date="2024-02" db="EMBL/GenBank/DDBJ databases">
        <title>Adaptive strategies in a cosmopolitan and abundant soil bacterium.</title>
        <authorList>
            <person name="Carini P."/>
        </authorList>
    </citation>
    <scope>NUCLEOTIDE SEQUENCE [LARGE SCALE GENOMIC DNA]</scope>
    <source>
        <strain evidence="1 2">AZCC 1608</strain>
    </source>
</reference>
<evidence type="ECO:0000313" key="1">
    <source>
        <dbReference type="EMBL" id="MEH2553611.1"/>
    </source>
</evidence>
<keyword evidence="2" id="KW-1185">Reference proteome</keyword>
<comment type="caution">
    <text evidence="1">The sequence shown here is derived from an EMBL/GenBank/DDBJ whole genome shotgun (WGS) entry which is preliminary data.</text>
</comment>
<proteinExistence type="predicted"/>
<name>A0ABU8B666_9BRAD</name>
<sequence>MDDFDRFWEWANKPLDSGLTIPADIHHTVTSLPPEARRDRAKVNEALRMVQETAVGNSALHRP</sequence>
<organism evidence="1 2">
    <name type="scientific">Bradyrhizobium algeriense</name>
    <dbReference type="NCBI Taxonomy" id="634784"/>
    <lineage>
        <taxon>Bacteria</taxon>
        <taxon>Pseudomonadati</taxon>
        <taxon>Pseudomonadota</taxon>
        <taxon>Alphaproteobacteria</taxon>
        <taxon>Hyphomicrobiales</taxon>
        <taxon>Nitrobacteraceae</taxon>
        <taxon>Bradyrhizobium</taxon>
    </lineage>
</organism>
<gene>
    <name evidence="1" type="ORF">V1286_001140</name>
</gene>
<dbReference type="EMBL" id="JAZHRV010000001">
    <property type="protein sequence ID" value="MEH2553611.1"/>
    <property type="molecule type" value="Genomic_DNA"/>
</dbReference>
<dbReference type="Proteomes" id="UP001364224">
    <property type="component" value="Unassembled WGS sequence"/>
</dbReference>
<dbReference type="RefSeq" id="WP_334478133.1">
    <property type="nucleotide sequence ID" value="NZ_JAZHRV010000001.1"/>
</dbReference>
<evidence type="ECO:0000313" key="2">
    <source>
        <dbReference type="Proteomes" id="UP001364224"/>
    </source>
</evidence>